<comment type="caution">
    <text evidence="1">The sequence shown here is derived from an EMBL/GenBank/DDBJ whole genome shotgun (WGS) entry which is preliminary data.</text>
</comment>
<gene>
    <name evidence="1" type="ORF">SDC9_190062</name>
</gene>
<accession>A0A645HTX1</accession>
<reference evidence="1" key="1">
    <citation type="submission" date="2019-08" db="EMBL/GenBank/DDBJ databases">
        <authorList>
            <person name="Kucharzyk K."/>
            <person name="Murdoch R.W."/>
            <person name="Higgins S."/>
            <person name="Loffler F."/>
        </authorList>
    </citation>
    <scope>NUCLEOTIDE SEQUENCE</scope>
</reference>
<name>A0A645HTX1_9ZZZZ</name>
<dbReference type="AlphaFoldDB" id="A0A645HTX1"/>
<dbReference type="AntiFam" id="ANF00142">
    <property type="entry name" value="Shadow ORF (opposite yadG)"/>
</dbReference>
<protein>
    <submittedName>
        <fullName evidence="1">Uncharacterized protein</fullName>
    </submittedName>
</protein>
<dbReference type="EMBL" id="VSSQ01100284">
    <property type="protein sequence ID" value="MPN42505.1"/>
    <property type="molecule type" value="Genomic_DNA"/>
</dbReference>
<evidence type="ECO:0000313" key="1">
    <source>
        <dbReference type="EMBL" id="MPN42505.1"/>
    </source>
</evidence>
<organism evidence="1">
    <name type="scientific">bioreactor metagenome</name>
    <dbReference type="NCBI Taxonomy" id="1076179"/>
    <lineage>
        <taxon>unclassified sequences</taxon>
        <taxon>metagenomes</taxon>
        <taxon>ecological metagenomes</taxon>
    </lineage>
</organism>
<proteinExistence type="predicted"/>
<sequence>MLRKLADQLIDLRFCAYVDAACGLVEDKDIRLGQQPFGDDYLLLVATGKLGHRLVCVAHLDPQIIRIFADQFIFFLCIDEQTFADLF</sequence>